<protein>
    <submittedName>
        <fullName evidence="1">Uncharacterized protein</fullName>
    </submittedName>
</protein>
<evidence type="ECO:0000313" key="1">
    <source>
        <dbReference type="EMBL" id="KAI4364365.1"/>
    </source>
</evidence>
<dbReference type="EMBL" id="CM042885">
    <property type="protein sequence ID" value="KAI4364365.1"/>
    <property type="molecule type" value="Genomic_DNA"/>
</dbReference>
<reference evidence="2" key="1">
    <citation type="journal article" date="2023" name="Front. Plant Sci.">
        <title>Chromosomal-level genome assembly of Melastoma candidum provides insights into trichome evolution.</title>
        <authorList>
            <person name="Zhong Y."/>
            <person name="Wu W."/>
            <person name="Sun C."/>
            <person name="Zou P."/>
            <person name="Liu Y."/>
            <person name="Dai S."/>
            <person name="Zhou R."/>
        </authorList>
    </citation>
    <scope>NUCLEOTIDE SEQUENCE [LARGE SCALE GENOMIC DNA]</scope>
</reference>
<name>A0ACB9QDD4_9MYRT</name>
<proteinExistence type="predicted"/>
<accession>A0ACB9QDD4</accession>
<gene>
    <name evidence="1" type="ORF">MLD38_020466</name>
</gene>
<keyword evidence="2" id="KW-1185">Reference proteome</keyword>
<evidence type="ECO:0000313" key="2">
    <source>
        <dbReference type="Proteomes" id="UP001057402"/>
    </source>
</evidence>
<organism evidence="1 2">
    <name type="scientific">Melastoma candidum</name>
    <dbReference type="NCBI Taxonomy" id="119954"/>
    <lineage>
        <taxon>Eukaryota</taxon>
        <taxon>Viridiplantae</taxon>
        <taxon>Streptophyta</taxon>
        <taxon>Embryophyta</taxon>
        <taxon>Tracheophyta</taxon>
        <taxon>Spermatophyta</taxon>
        <taxon>Magnoliopsida</taxon>
        <taxon>eudicotyledons</taxon>
        <taxon>Gunneridae</taxon>
        <taxon>Pentapetalae</taxon>
        <taxon>rosids</taxon>
        <taxon>malvids</taxon>
        <taxon>Myrtales</taxon>
        <taxon>Melastomataceae</taxon>
        <taxon>Melastomatoideae</taxon>
        <taxon>Melastomateae</taxon>
        <taxon>Melastoma</taxon>
    </lineage>
</organism>
<dbReference type="Proteomes" id="UP001057402">
    <property type="component" value="Chromosome 6"/>
</dbReference>
<comment type="caution">
    <text evidence="1">The sequence shown here is derived from an EMBL/GenBank/DDBJ whole genome shotgun (WGS) entry which is preliminary data.</text>
</comment>
<sequence>MVPPINTPVPPPPHQPQVAVVSPLYCSPNAADLAIVSKSSFTSKTTFVVTDPSDNILFKVKGPGWTWHYHVSLLDAADNPILNLKPTRTCLPSRWNAYRGESSDEKDLLFTVKLKSVFKSSKLDVFLVNNVGKDRPDFRVEMNWRRTSCVIYAGDSNSVVAQMREKYGFFKFKYMVTVHPNVDAAFITAIIVILDEIYSSSSSNSSSS</sequence>